<evidence type="ECO:0000256" key="1">
    <source>
        <dbReference type="ARBA" id="ARBA00005384"/>
    </source>
</evidence>
<keyword evidence="7" id="KW-0032">Aminotransferase</keyword>
<dbReference type="SMART" id="SM00345">
    <property type="entry name" value="HTH_GNTR"/>
    <property type="match status" value="1"/>
</dbReference>
<protein>
    <submittedName>
        <fullName evidence="7">PLP-dependent aminotransferase family protein</fullName>
    </submittedName>
</protein>
<evidence type="ECO:0000256" key="4">
    <source>
        <dbReference type="ARBA" id="ARBA00023125"/>
    </source>
</evidence>
<dbReference type="InterPro" id="IPR051446">
    <property type="entry name" value="HTH_trans_reg/aminotransferase"/>
</dbReference>
<dbReference type="Pfam" id="PF00392">
    <property type="entry name" value="GntR"/>
    <property type="match status" value="1"/>
</dbReference>
<dbReference type="GO" id="GO:0008483">
    <property type="term" value="F:transaminase activity"/>
    <property type="evidence" value="ECO:0007669"/>
    <property type="project" value="UniProtKB-KW"/>
</dbReference>
<dbReference type="GO" id="GO:0003700">
    <property type="term" value="F:DNA-binding transcription factor activity"/>
    <property type="evidence" value="ECO:0007669"/>
    <property type="project" value="InterPro"/>
</dbReference>
<keyword evidence="5" id="KW-0804">Transcription</keyword>
<dbReference type="Gene3D" id="3.90.1150.10">
    <property type="entry name" value="Aspartate Aminotransferase, domain 1"/>
    <property type="match status" value="1"/>
</dbReference>
<evidence type="ECO:0000259" key="6">
    <source>
        <dbReference type="PROSITE" id="PS50949"/>
    </source>
</evidence>
<sequence>MTDGSVFMGTDLLGSGEGNKYLVVEKHLKQAINGGVYQADDRLPSIRSLSQELNVSKNTVIRAYQELEAQNLVYSVPKSGYRVKIALPTSRSIPDPTRVDLLSICKEILTYPEYQERLPAGSAHPNIDSPAIKSLYAEIGRHSRQQTHVPSHYQLPPGDHLLIKQLAKITQDLGTPAKLDEIMVTHGAQQAISLALRATTQKGDIVAVESPCYFGNLLMLESLGLKVVEIPSCPRDGMCPEALAKTMATWDIKAIIVTPNFTNPTGAMMPLEKRQQLLLASGNIPIIEDDVFGGLSYDKPLPSLSLLDDKQRVIYVNSLSKTLDSRLRIGWMLAGRYRDQIEQYLLCENMGSLNLMQSAVATFLTSGKYRTHTARMGRVYQNNMRRFIQMLHQYLDEYESLKNRYQINAVQGSFLLWLRLPEDTDSYALYQACNKHRISLLPGTVFGTQEQYRHCVRLSVANFGHETDWSHAMQTLAKLIAKHVC</sequence>
<dbReference type="InterPro" id="IPR015421">
    <property type="entry name" value="PyrdxlP-dep_Trfase_major"/>
</dbReference>
<reference evidence="7" key="1">
    <citation type="submission" date="2017-09" db="EMBL/GenBank/DDBJ databases">
        <authorList>
            <person name="Ehlers B."/>
            <person name="Leendertz F.H."/>
        </authorList>
    </citation>
    <scope>NUCLEOTIDE SEQUENCE</scope>
    <source>
        <strain evidence="7">MAVP-26</strain>
    </source>
</reference>
<dbReference type="AlphaFoldDB" id="A0A249VXB8"/>
<accession>A0A249VXB8</accession>
<dbReference type="InterPro" id="IPR015424">
    <property type="entry name" value="PyrdxlP-dep_Trfase"/>
</dbReference>
<dbReference type="GO" id="GO:0003677">
    <property type="term" value="F:DNA binding"/>
    <property type="evidence" value="ECO:0007669"/>
    <property type="project" value="UniProtKB-KW"/>
</dbReference>
<dbReference type="Gene3D" id="3.40.640.10">
    <property type="entry name" value="Type I PLP-dependent aspartate aminotransferase-like (Major domain)"/>
    <property type="match status" value="1"/>
</dbReference>
<dbReference type="InterPro" id="IPR036388">
    <property type="entry name" value="WH-like_DNA-bd_sf"/>
</dbReference>
<evidence type="ECO:0000256" key="5">
    <source>
        <dbReference type="ARBA" id="ARBA00023163"/>
    </source>
</evidence>
<dbReference type="InterPro" id="IPR015422">
    <property type="entry name" value="PyrdxlP-dep_Trfase_small"/>
</dbReference>
<dbReference type="SUPFAM" id="SSF46785">
    <property type="entry name" value="Winged helix' DNA-binding domain"/>
    <property type="match status" value="1"/>
</dbReference>
<dbReference type="CDD" id="cd00609">
    <property type="entry name" value="AAT_like"/>
    <property type="match status" value="1"/>
</dbReference>
<dbReference type="EMBL" id="CP023247">
    <property type="protein sequence ID" value="ASZ49138.1"/>
    <property type="molecule type" value="Genomic_DNA"/>
</dbReference>
<dbReference type="InterPro" id="IPR000524">
    <property type="entry name" value="Tscrpt_reg_HTH_GntR"/>
</dbReference>
<dbReference type="PANTHER" id="PTHR46577">
    <property type="entry name" value="HTH-TYPE TRANSCRIPTIONAL REGULATORY PROTEIN GABR"/>
    <property type="match status" value="1"/>
</dbReference>
<evidence type="ECO:0000313" key="7">
    <source>
        <dbReference type="EMBL" id="ASZ49138.1"/>
    </source>
</evidence>
<keyword evidence="7" id="KW-0808">Transferase</keyword>
<dbReference type="CDD" id="cd07377">
    <property type="entry name" value="WHTH_GntR"/>
    <property type="match status" value="1"/>
</dbReference>
<proteinExistence type="inferred from homology"/>
<gene>
    <name evidence="7" type="ORF">YA91_00570</name>
</gene>
<comment type="similarity">
    <text evidence="1">In the C-terminal section; belongs to the class-I pyridoxal-phosphate-dependent aminotransferase family.</text>
</comment>
<evidence type="ECO:0000256" key="3">
    <source>
        <dbReference type="ARBA" id="ARBA00023015"/>
    </source>
</evidence>
<dbReference type="Pfam" id="PF00155">
    <property type="entry name" value="Aminotran_1_2"/>
    <property type="match status" value="1"/>
</dbReference>
<dbReference type="GO" id="GO:0030170">
    <property type="term" value="F:pyridoxal phosphate binding"/>
    <property type="evidence" value="ECO:0007669"/>
    <property type="project" value="InterPro"/>
</dbReference>
<dbReference type="PANTHER" id="PTHR46577:SF2">
    <property type="entry name" value="TRANSCRIPTIONAL REGULATORY PROTEIN"/>
    <property type="match status" value="1"/>
</dbReference>
<dbReference type="PROSITE" id="PS50949">
    <property type="entry name" value="HTH_GNTR"/>
    <property type="match status" value="1"/>
</dbReference>
<organism evidence="7">
    <name type="scientific">Vibrio parahaemolyticus</name>
    <dbReference type="NCBI Taxonomy" id="670"/>
    <lineage>
        <taxon>Bacteria</taxon>
        <taxon>Pseudomonadati</taxon>
        <taxon>Pseudomonadota</taxon>
        <taxon>Gammaproteobacteria</taxon>
        <taxon>Vibrionales</taxon>
        <taxon>Vibrionaceae</taxon>
        <taxon>Vibrio</taxon>
    </lineage>
</organism>
<dbReference type="Gene3D" id="1.10.10.10">
    <property type="entry name" value="Winged helix-like DNA-binding domain superfamily/Winged helix DNA-binding domain"/>
    <property type="match status" value="1"/>
</dbReference>
<dbReference type="SUPFAM" id="SSF53383">
    <property type="entry name" value="PLP-dependent transferases"/>
    <property type="match status" value="1"/>
</dbReference>
<feature type="domain" description="HTH gntR-type" evidence="6">
    <location>
        <begin position="18"/>
        <end position="86"/>
    </location>
</feature>
<dbReference type="InterPro" id="IPR004839">
    <property type="entry name" value="Aminotransferase_I/II_large"/>
</dbReference>
<dbReference type="InterPro" id="IPR036390">
    <property type="entry name" value="WH_DNA-bd_sf"/>
</dbReference>
<name>A0A249VXB8_VIBPH</name>
<keyword evidence="4" id="KW-0238">DNA-binding</keyword>
<keyword evidence="2" id="KW-0663">Pyridoxal phosphate</keyword>
<keyword evidence="3" id="KW-0805">Transcription regulation</keyword>
<evidence type="ECO:0000256" key="2">
    <source>
        <dbReference type="ARBA" id="ARBA00022898"/>
    </source>
</evidence>